<evidence type="ECO:0000256" key="2">
    <source>
        <dbReference type="ARBA" id="ARBA00009009"/>
    </source>
</evidence>
<dbReference type="EC" id="3.5.2.6" evidence="3 6"/>
<evidence type="ECO:0000256" key="5">
    <source>
        <dbReference type="ARBA" id="ARBA00023251"/>
    </source>
</evidence>
<dbReference type="EMBL" id="BSNL01000001">
    <property type="protein sequence ID" value="GLQ25240.1"/>
    <property type="molecule type" value="Genomic_DNA"/>
</dbReference>
<evidence type="ECO:0000256" key="7">
    <source>
        <dbReference type="SAM" id="SignalP"/>
    </source>
</evidence>
<evidence type="ECO:0000256" key="1">
    <source>
        <dbReference type="ARBA" id="ARBA00001526"/>
    </source>
</evidence>
<accession>A0ABQ5VDS6</accession>
<evidence type="ECO:0000256" key="3">
    <source>
        <dbReference type="ARBA" id="ARBA00012865"/>
    </source>
</evidence>
<dbReference type="RefSeq" id="WP_284369384.1">
    <property type="nucleotide sequence ID" value="NZ_BSNL01000001.1"/>
</dbReference>
<dbReference type="Proteomes" id="UP001161388">
    <property type="component" value="Unassembled WGS sequence"/>
</dbReference>
<dbReference type="InterPro" id="IPR045155">
    <property type="entry name" value="Beta-lactam_cat"/>
</dbReference>
<keyword evidence="4 6" id="KW-0378">Hydrolase</keyword>
<dbReference type="PANTHER" id="PTHR35333:SF3">
    <property type="entry name" value="BETA-LACTAMASE-TYPE TRANSPEPTIDASE FOLD CONTAINING PROTEIN"/>
    <property type="match status" value="1"/>
</dbReference>
<protein>
    <recommendedName>
        <fullName evidence="3 6">Beta-lactamase</fullName>
        <ecNumber evidence="3 6">3.5.2.6</ecNumber>
    </recommendedName>
</protein>
<organism evidence="9 10">
    <name type="scientific">Sulfitobacter pacificus</name>
    <dbReference type="NCBI Taxonomy" id="1499314"/>
    <lineage>
        <taxon>Bacteria</taxon>
        <taxon>Pseudomonadati</taxon>
        <taxon>Pseudomonadota</taxon>
        <taxon>Alphaproteobacteria</taxon>
        <taxon>Rhodobacterales</taxon>
        <taxon>Roseobacteraceae</taxon>
        <taxon>Sulfitobacter</taxon>
    </lineage>
</organism>
<sequence>MTKASRFLRQYCLVIFCAFLPFAATADNPAQALLADKLRDLETRHTARIGVMIRDASSAWHWGYRENERFLMNSTFKSVLCGAVLDQVDRNTLDLNTTINITRQDILHYAPVTRRLIGGALSIGALCFATLDKSDNTAANLLIDVLGGPQQVTAYLRSIGDMITRLDRREPSLNLFVAGDPRDTTTPAAITSTWQKLLTGNALQPASRVQLAAWMRPGSVTQELLRKSLPIGWQAVDKSGGGRDHTRSLVAMVTTPSTKAYLIAIYVPDTPSDWKTRNALVAEISAAVIGLIATR</sequence>
<name>A0ABQ5VDS6_9RHOB</name>
<evidence type="ECO:0000313" key="9">
    <source>
        <dbReference type="EMBL" id="GLQ25240.1"/>
    </source>
</evidence>
<dbReference type="SUPFAM" id="SSF56601">
    <property type="entry name" value="beta-lactamase/transpeptidase-like"/>
    <property type="match status" value="1"/>
</dbReference>
<keyword evidence="7" id="KW-0732">Signal</keyword>
<dbReference type="InterPro" id="IPR012338">
    <property type="entry name" value="Beta-lactam/transpept-like"/>
</dbReference>
<proteinExistence type="inferred from homology"/>
<keyword evidence="10" id="KW-1185">Reference proteome</keyword>
<dbReference type="InterPro" id="IPR023650">
    <property type="entry name" value="Beta-lactam_class-A_AS"/>
</dbReference>
<evidence type="ECO:0000256" key="4">
    <source>
        <dbReference type="ARBA" id="ARBA00022801"/>
    </source>
</evidence>
<feature type="chain" id="PRO_5045080192" description="Beta-lactamase" evidence="7">
    <location>
        <begin position="27"/>
        <end position="295"/>
    </location>
</feature>
<comment type="catalytic activity">
    <reaction evidence="1 6">
        <text>a beta-lactam + H2O = a substituted beta-amino acid</text>
        <dbReference type="Rhea" id="RHEA:20401"/>
        <dbReference type="ChEBI" id="CHEBI:15377"/>
        <dbReference type="ChEBI" id="CHEBI:35627"/>
        <dbReference type="ChEBI" id="CHEBI:140347"/>
        <dbReference type="EC" id="3.5.2.6"/>
    </reaction>
</comment>
<dbReference type="NCBIfam" id="NF033103">
    <property type="entry name" value="bla_class_A"/>
    <property type="match status" value="1"/>
</dbReference>
<comment type="caution">
    <text evidence="9">The sequence shown here is derived from an EMBL/GenBank/DDBJ whole genome shotgun (WGS) entry which is preliminary data.</text>
</comment>
<dbReference type="InterPro" id="IPR000871">
    <property type="entry name" value="Beta-lactam_class-A"/>
</dbReference>
<evidence type="ECO:0000313" key="10">
    <source>
        <dbReference type="Proteomes" id="UP001161388"/>
    </source>
</evidence>
<dbReference type="PRINTS" id="PR00118">
    <property type="entry name" value="BLACTAMASEA"/>
</dbReference>
<dbReference type="Gene3D" id="3.40.710.10">
    <property type="entry name" value="DD-peptidase/beta-lactamase superfamily"/>
    <property type="match status" value="1"/>
</dbReference>
<evidence type="ECO:0000259" key="8">
    <source>
        <dbReference type="Pfam" id="PF13354"/>
    </source>
</evidence>
<comment type="similarity">
    <text evidence="2 6">Belongs to the class-A beta-lactamase family.</text>
</comment>
<feature type="signal peptide" evidence="7">
    <location>
        <begin position="1"/>
        <end position="26"/>
    </location>
</feature>
<dbReference type="Pfam" id="PF13354">
    <property type="entry name" value="Beta-lactamase2"/>
    <property type="match status" value="1"/>
</dbReference>
<reference evidence="9" key="1">
    <citation type="journal article" date="2014" name="Int. J. Syst. Evol. Microbiol.">
        <title>Complete genome of a new Firmicutes species belonging to the dominant human colonic microbiota ('Ruminococcus bicirculans') reveals two chromosomes and a selective capacity to utilize plant glucans.</title>
        <authorList>
            <consortium name="NISC Comparative Sequencing Program"/>
            <person name="Wegmann U."/>
            <person name="Louis P."/>
            <person name="Goesmann A."/>
            <person name="Henrissat B."/>
            <person name="Duncan S.H."/>
            <person name="Flint H.J."/>
        </authorList>
    </citation>
    <scope>NUCLEOTIDE SEQUENCE</scope>
    <source>
        <strain evidence="9">NBRC 109915</strain>
    </source>
</reference>
<reference evidence="9" key="2">
    <citation type="submission" date="2023-01" db="EMBL/GenBank/DDBJ databases">
        <title>Draft genome sequence of Sulfitobacter pacificus strain NBRC 109915.</title>
        <authorList>
            <person name="Sun Q."/>
            <person name="Mori K."/>
        </authorList>
    </citation>
    <scope>NUCLEOTIDE SEQUENCE</scope>
    <source>
        <strain evidence="9">NBRC 109915</strain>
    </source>
</reference>
<evidence type="ECO:0000256" key="6">
    <source>
        <dbReference type="RuleBase" id="RU361140"/>
    </source>
</evidence>
<keyword evidence="5 6" id="KW-0046">Antibiotic resistance</keyword>
<gene>
    <name evidence="9" type="primary">bla</name>
    <name evidence="9" type="ORF">GCM10007927_00430</name>
</gene>
<dbReference type="PROSITE" id="PS00146">
    <property type="entry name" value="BETA_LACTAMASE_A"/>
    <property type="match status" value="1"/>
</dbReference>
<dbReference type="PANTHER" id="PTHR35333">
    <property type="entry name" value="BETA-LACTAMASE"/>
    <property type="match status" value="1"/>
</dbReference>
<feature type="domain" description="Beta-lactamase class A catalytic" evidence="8">
    <location>
        <begin position="50"/>
        <end position="267"/>
    </location>
</feature>